<gene>
    <name evidence="1" type="ORF">CTOB1V02_LOCUS807</name>
</gene>
<protein>
    <submittedName>
        <fullName evidence="1">Uncharacterized protein</fullName>
    </submittedName>
</protein>
<name>A0A7R8ZKJ7_9CRUS</name>
<accession>A0A7R8ZKJ7</accession>
<dbReference type="AlphaFoldDB" id="A0A7R8ZKJ7"/>
<sequence length="212" mass="23826">MGPWTPSAKATENCSLESKCQGYRKRFAGVQVPRLQKTVRWSPSAKATENGSLESKCQGYRKRFAGFQVPSLQKTEHHCTLESKTIFPSPEFNLTANSKLWVFHVYSPPAHLRTCVNSLSALRDQINSRHQRIISDPQLFIVKAADIHLSEAAIRTQLTGGASSPLLVSPLPTLSLLLCMLHGAVSYYFSCVSAFSLQWRRSSRHHRRKMTL</sequence>
<evidence type="ECO:0000313" key="1">
    <source>
        <dbReference type="EMBL" id="CAD7222810.1"/>
    </source>
</evidence>
<reference evidence="1" key="1">
    <citation type="submission" date="2020-11" db="EMBL/GenBank/DDBJ databases">
        <authorList>
            <person name="Tran Van P."/>
        </authorList>
    </citation>
    <scope>NUCLEOTIDE SEQUENCE</scope>
</reference>
<dbReference type="EMBL" id="OB660107">
    <property type="protein sequence ID" value="CAD7222810.1"/>
    <property type="molecule type" value="Genomic_DNA"/>
</dbReference>
<organism evidence="1">
    <name type="scientific">Cyprideis torosa</name>
    <dbReference type="NCBI Taxonomy" id="163714"/>
    <lineage>
        <taxon>Eukaryota</taxon>
        <taxon>Metazoa</taxon>
        <taxon>Ecdysozoa</taxon>
        <taxon>Arthropoda</taxon>
        <taxon>Crustacea</taxon>
        <taxon>Oligostraca</taxon>
        <taxon>Ostracoda</taxon>
        <taxon>Podocopa</taxon>
        <taxon>Podocopida</taxon>
        <taxon>Cytherocopina</taxon>
        <taxon>Cytheroidea</taxon>
        <taxon>Cytherideidae</taxon>
        <taxon>Cyprideis</taxon>
    </lineage>
</organism>
<proteinExistence type="predicted"/>